<evidence type="ECO:0000256" key="1">
    <source>
        <dbReference type="ARBA" id="ARBA00022574"/>
    </source>
</evidence>
<dbReference type="GO" id="GO:0035859">
    <property type="term" value="C:Seh1-associated complex"/>
    <property type="evidence" value="ECO:0007669"/>
    <property type="project" value="TreeGrafter"/>
</dbReference>
<organism evidence="4">
    <name type="scientific">Oppiella nova</name>
    <dbReference type="NCBI Taxonomy" id="334625"/>
    <lineage>
        <taxon>Eukaryota</taxon>
        <taxon>Metazoa</taxon>
        <taxon>Ecdysozoa</taxon>
        <taxon>Arthropoda</taxon>
        <taxon>Chelicerata</taxon>
        <taxon>Arachnida</taxon>
        <taxon>Acari</taxon>
        <taxon>Acariformes</taxon>
        <taxon>Sarcoptiformes</taxon>
        <taxon>Oribatida</taxon>
        <taxon>Brachypylina</taxon>
        <taxon>Oppioidea</taxon>
        <taxon>Oppiidae</taxon>
        <taxon>Oppiella</taxon>
    </lineage>
</organism>
<name>A0A7R9LG14_9ACAR</name>
<dbReference type="OrthoDB" id="311712at2759"/>
<dbReference type="GO" id="GO:0005774">
    <property type="term" value="C:vacuolar membrane"/>
    <property type="evidence" value="ECO:0007669"/>
    <property type="project" value="TreeGrafter"/>
</dbReference>
<evidence type="ECO:0000256" key="2">
    <source>
        <dbReference type="ARBA" id="ARBA00022737"/>
    </source>
</evidence>
<gene>
    <name evidence="4" type="ORF">ONB1V03_LOCUS2888</name>
</gene>
<dbReference type="Pfam" id="PF17120">
    <property type="entry name" value="zf-RING_16"/>
    <property type="match status" value="1"/>
</dbReference>
<dbReference type="GO" id="GO:0035591">
    <property type="term" value="F:signaling adaptor activity"/>
    <property type="evidence" value="ECO:0007669"/>
    <property type="project" value="TreeGrafter"/>
</dbReference>
<dbReference type="PANTHER" id="PTHR46170:SF1">
    <property type="entry name" value="GATOR COMPLEX PROTEIN WDR59"/>
    <property type="match status" value="1"/>
</dbReference>
<keyword evidence="1" id="KW-0853">WD repeat</keyword>
<dbReference type="GO" id="GO:0034198">
    <property type="term" value="P:cellular response to amino acid starvation"/>
    <property type="evidence" value="ECO:0007669"/>
    <property type="project" value="TreeGrafter"/>
</dbReference>
<dbReference type="EMBL" id="OC915574">
    <property type="protein sequence ID" value="CAD7641046.1"/>
    <property type="molecule type" value="Genomic_DNA"/>
</dbReference>
<proteinExistence type="predicted"/>
<dbReference type="Proteomes" id="UP000728032">
    <property type="component" value="Unassembled WGS sequence"/>
</dbReference>
<sequence length="607" mass="68109">MKDMKKPQTPETPETNLTQEFSLLNVNIPNVQIEELNAIKRVCIITATSSISCRLKMTFPSGYPNHVAPHFSFLSNGATAPSDDVKKELLKVLQTTAFLQVKRNRTCLEPCLRQFIATLERLTGTSPALMYGTRLEPISGLIPGHRYGCYLDASSVPFPRTSGARFCSGELLVCFGRPPHLEQMNAQTEYTPRSLSALDAYLSTHHRSAQPNQNVDPIVPSISSFYFDPSRRKRYKTKLRRNQIETKVGAAGKHNSNNCGPVYVFSVAGLLPISRVLAENYVMNTNGDIVSMCETNAKVANTFGRRDLCQTWNLVKLSAEIYLKSLNQANLMETPWALHPFGKRMVQSLIEHSVLKCNDIQTAAMLACTFHMTDNKVKLPHVKTSQPGSGNNSVPGSSPYHTVCSTMQAPNTPETYGDWNLISAVESLKRTRSNSWSDFAENEALISGLVNNRCDSFSERLELEAHENNIKMLEPKLQFRYDYYKQIYADILYRWQLMEKRALILKTCLNVNQSQLFHVGIDFVTECQNPLCEKRYNTCRGPYCGHCKTPTLSCAICRMPVRGAVNHCVVCGHGGHTVHMYNWFAQSDQCPTGCGCLCLQQNNNIFA</sequence>
<accession>A0A7R9LG14</accession>
<feature type="domain" description="RWD" evidence="3">
    <location>
        <begin position="19"/>
        <end position="122"/>
    </location>
</feature>
<keyword evidence="2" id="KW-0677">Repeat</keyword>
<dbReference type="PROSITE" id="PS50908">
    <property type="entry name" value="RWD"/>
    <property type="match status" value="1"/>
</dbReference>
<dbReference type="AlphaFoldDB" id="A0A7R9LG14"/>
<evidence type="ECO:0000259" key="3">
    <source>
        <dbReference type="PROSITE" id="PS50908"/>
    </source>
</evidence>
<dbReference type="InterPro" id="IPR049566">
    <property type="entry name" value="WDR59_RTC1-like_RING_Znf"/>
</dbReference>
<keyword evidence="5" id="KW-1185">Reference proteome</keyword>
<evidence type="ECO:0000313" key="4">
    <source>
        <dbReference type="EMBL" id="CAD7641046.1"/>
    </source>
</evidence>
<protein>
    <recommendedName>
        <fullName evidence="3">RWD domain-containing protein</fullName>
    </recommendedName>
</protein>
<dbReference type="EMBL" id="CAJPVJ010000749">
    <property type="protein sequence ID" value="CAG2163305.1"/>
    <property type="molecule type" value="Genomic_DNA"/>
</dbReference>
<dbReference type="PANTHER" id="PTHR46170">
    <property type="entry name" value="GATOR COMPLEX PROTEIN WDR59"/>
    <property type="match status" value="1"/>
</dbReference>
<dbReference type="InterPro" id="IPR006575">
    <property type="entry name" value="RWD_dom"/>
</dbReference>
<dbReference type="GO" id="GO:1904263">
    <property type="term" value="P:positive regulation of TORC1 signaling"/>
    <property type="evidence" value="ECO:0007669"/>
    <property type="project" value="TreeGrafter"/>
</dbReference>
<reference evidence="4" key="1">
    <citation type="submission" date="2020-11" db="EMBL/GenBank/DDBJ databases">
        <authorList>
            <person name="Tran Van P."/>
        </authorList>
    </citation>
    <scope>NUCLEOTIDE SEQUENCE</scope>
</reference>
<evidence type="ECO:0000313" key="5">
    <source>
        <dbReference type="Proteomes" id="UP000728032"/>
    </source>
</evidence>
<dbReference type="InterPro" id="IPR049567">
    <property type="entry name" value="WDR59-like"/>
</dbReference>